<comment type="caution">
    <text evidence="1">The sequence shown here is derived from an EMBL/GenBank/DDBJ whole genome shotgun (WGS) entry which is preliminary data.</text>
</comment>
<dbReference type="Proteomes" id="UP000789759">
    <property type="component" value="Unassembled WGS sequence"/>
</dbReference>
<gene>
    <name evidence="1" type="ORF">CPELLU_LOCUS5732</name>
</gene>
<name>A0A9N9G1F7_9GLOM</name>
<keyword evidence="2" id="KW-1185">Reference proteome</keyword>
<dbReference type="EMBL" id="CAJVQA010003361">
    <property type="protein sequence ID" value="CAG8572803.1"/>
    <property type="molecule type" value="Genomic_DNA"/>
</dbReference>
<dbReference type="OrthoDB" id="10515666at2759"/>
<sequence>MYKYPKSVMQYKDLSGFFNTLKQVLKISNDHKKDTLSNYKKNNPSDYENNILSNNVVFNNLATPTFNNHQKMALVTGNFVLASTYVQRTNSQILLVNAFDNLKVSPNKLSYILAKYNINILEKDTQKVKIKDIKKDRQKRKG</sequence>
<proteinExistence type="predicted"/>
<accession>A0A9N9G1F7</accession>
<organism evidence="1 2">
    <name type="scientific">Cetraspora pellucida</name>
    <dbReference type="NCBI Taxonomy" id="1433469"/>
    <lineage>
        <taxon>Eukaryota</taxon>
        <taxon>Fungi</taxon>
        <taxon>Fungi incertae sedis</taxon>
        <taxon>Mucoromycota</taxon>
        <taxon>Glomeromycotina</taxon>
        <taxon>Glomeromycetes</taxon>
        <taxon>Diversisporales</taxon>
        <taxon>Gigasporaceae</taxon>
        <taxon>Cetraspora</taxon>
    </lineage>
</organism>
<reference evidence="1" key="1">
    <citation type="submission" date="2021-06" db="EMBL/GenBank/DDBJ databases">
        <authorList>
            <person name="Kallberg Y."/>
            <person name="Tangrot J."/>
            <person name="Rosling A."/>
        </authorList>
    </citation>
    <scope>NUCLEOTIDE SEQUENCE</scope>
    <source>
        <strain evidence="1">FL966</strain>
    </source>
</reference>
<dbReference type="AlphaFoldDB" id="A0A9N9G1F7"/>
<protein>
    <submittedName>
        <fullName evidence="1">3891_t:CDS:1</fullName>
    </submittedName>
</protein>
<evidence type="ECO:0000313" key="1">
    <source>
        <dbReference type="EMBL" id="CAG8572803.1"/>
    </source>
</evidence>
<evidence type="ECO:0000313" key="2">
    <source>
        <dbReference type="Proteomes" id="UP000789759"/>
    </source>
</evidence>